<feature type="compositionally biased region" description="Polar residues" evidence="1">
    <location>
        <begin position="73"/>
        <end position="82"/>
    </location>
</feature>
<dbReference type="PANTHER" id="PTHR36508:SF1">
    <property type="entry name" value="PROTEIN SLYX"/>
    <property type="match status" value="1"/>
</dbReference>
<reference evidence="2 3" key="1">
    <citation type="submission" date="2019-03" db="EMBL/GenBank/DDBJ databases">
        <title>Genomic Encyclopedia of Type Strains, Phase IV (KMG-IV): sequencing the most valuable type-strain genomes for metagenomic binning, comparative biology and taxonomic classification.</title>
        <authorList>
            <person name="Goeker M."/>
        </authorList>
    </citation>
    <scope>NUCLEOTIDE SEQUENCE [LARGE SCALE GENOMIC DNA]</scope>
    <source>
        <strain evidence="2 3">DSM 11901</strain>
    </source>
</reference>
<evidence type="ECO:0000256" key="1">
    <source>
        <dbReference type="SAM" id="MobiDB-lite"/>
    </source>
</evidence>
<proteinExistence type="predicted"/>
<accession>A0A4R6RHU4</accession>
<comment type="caution">
    <text evidence="2">The sequence shown here is derived from an EMBL/GenBank/DDBJ whole genome shotgun (WGS) entry which is preliminary data.</text>
</comment>
<feature type="compositionally biased region" description="Low complexity" evidence="1">
    <location>
        <begin position="1"/>
        <end position="24"/>
    </location>
</feature>
<feature type="region of interest" description="Disordered" evidence="1">
    <location>
        <begin position="73"/>
        <end position="94"/>
    </location>
</feature>
<evidence type="ECO:0000313" key="3">
    <source>
        <dbReference type="Proteomes" id="UP000294593"/>
    </source>
</evidence>
<sequence length="94" mass="10521">MLSNTAMPSPSSAPSATQATAPASEAERTEQRLTELEIKSAFTEDLLDHLNETIVSQQRQIDLLLRELSALRQQQTDSQPTAFRSLRDELPPHY</sequence>
<dbReference type="Pfam" id="PF04102">
    <property type="entry name" value="SlyX"/>
    <property type="match status" value="1"/>
</dbReference>
<gene>
    <name evidence="2" type="ORF">EV672_102422</name>
</gene>
<evidence type="ECO:0000313" key="2">
    <source>
        <dbReference type="EMBL" id="TDP86071.1"/>
    </source>
</evidence>
<feature type="region of interest" description="Disordered" evidence="1">
    <location>
        <begin position="1"/>
        <end position="32"/>
    </location>
</feature>
<feature type="compositionally biased region" description="Basic and acidic residues" evidence="1">
    <location>
        <begin position="85"/>
        <end position="94"/>
    </location>
</feature>
<protein>
    <submittedName>
        <fullName evidence="2">SlyX protein</fullName>
    </submittedName>
</protein>
<name>A0A4R6RHU4_9BURK</name>
<keyword evidence="3" id="KW-1185">Reference proteome</keyword>
<dbReference type="Proteomes" id="UP000294593">
    <property type="component" value="Unassembled WGS sequence"/>
</dbReference>
<organism evidence="2 3">
    <name type="scientific">Aquabacterium commune</name>
    <dbReference type="NCBI Taxonomy" id="70586"/>
    <lineage>
        <taxon>Bacteria</taxon>
        <taxon>Pseudomonadati</taxon>
        <taxon>Pseudomonadota</taxon>
        <taxon>Betaproteobacteria</taxon>
        <taxon>Burkholderiales</taxon>
        <taxon>Aquabacterium</taxon>
    </lineage>
</organism>
<dbReference type="InterPro" id="IPR007236">
    <property type="entry name" value="SlyX"/>
</dbReference>
<dbReference type="Gene3D" id="1.20.5.300">
    <property type="match status" value="1"/>
</dbReference>
<dbReference type="PANTHER" id="PTHR36508">
    <property type="entry name" value="PROTEIN SLYX"/>
    <property type="match status" value="1"/>
</dbReference>
<dbReference type="EMBL" id="SNXW01000002">
    <property type="protein sequence ID" value="TDP86071.1"/>
    <property type="molecule type" value="Genomic_DNA"/>
</dbReference>
<dbReference type="AlphaFoldDB" id="A0A4R6RHU4"/>